<name>A0A7J7DGI2_TRIWF</name>
<accession>A0A7J7DGI2</accession>
<gene>
    <name evidence="1" type="ORF">HS088_TW07G01065</name>
</gene>
<keyword evidence="2" id="KW-1185">Reference proteome</keyword>
<protein>
    <submittedName>
        <fullName evidence="1">Uncharacterized protein</fullName>
    </submittedName>
</protein>
<reference evidence="1 2" key="1">
    <citation type="journal article" date="2020" name="Nat. Commun.">
        <title>Genome of Tripterygium wilfordii and identification of cytochrome P450 involved in triptolide biosynthesis.</title>
        <authorList>
            <person name="Tu L."/>
            <person name="Su P."/>
            <person name="Zhang Z."/>
            <person name="Gao L."/>
            <person name="Wang J."/>
            <person name="Hu T."/>
            <person name="Zhou J."/>
            <person name="Zhang Y."/>
            <person name="Zhao Y."/>
            <person name="Liu Y."/>
            <person name="Song Y."/>
            <person name="Tong Y."/>
            <person name="Lu Y."/>
            <person name="Yang J."/>
            <person name="Xu C."/>
            <person name="Jia M."/>
            <person name="Peters R.J."/>
            <person name="Huang L."/>
            <person name="Gao W."/>
        </authorList>
    </citation>
    <scope>NUCLEOTIDE SEQUENCE [LARGE SCALE GENOMIC DNA]</scope>
    <source>
        <strain evidence="2">cv. XIE 37</strain>
        <tissue evidence="1">Leaf</tissue>
    </source>
</reference>
<proteinExistence type="predicted"/>
<evidence type="ECO:0000313" key="1">
    <source>
        <dbReference type="EMBL" id="KAF5745480.1"/>
    </source>
</evidence>
<comment type="caution">
    <text evidence="1">The sequence shown here is derived from an EMBL/GenBank/DDBJ whole genome shotgun (WGS) entry which is preliminary data.</text>
</comment>
<evidence type="ECO:0000313" key="2">
    <source>
        <dbReference type="Proteomes" id="UP000593562"/>
    </source>
</evidence>
<dbReference type="EMBL" id="JAAARO010000007">
    <property type="protein sequence ID" value="KAF5745480.1"/>
    <property type="molecule type" value="Genomic_DNA"/>
</dbReference>
<dbReference type="AlphaFoldDB" id="A0A7J7DGI2"/>
<sequence length="131" mass="14575">MKLQVFGGTVWESGPAPDNAPPNTMMLGSTELRILCTKTLPSISNHFRSPFQCSMEIGDWRILSVESHQKDSQTAMNSLVLRTAGVSWEEEVEPQEGELTPASVEDLSRDIGISRLKSIFKTERKGILLKK</sequence>
<organism evidence="1 2">
    <name type="scientific">Tripterygium wilfordii</name>
    <name type="common">Thunder God vine</name>
    <dbReference type="NCBI Taxonomy" id="458696"/>
    <lineage>
        <taxon>Eukaryota</taxon>
        <taxon>Viridiplantae</taxon>
        <taxon>Streptophyta</taxon>
        <taxon>Embryophyta</taxon>
        <taxon>Tracheophyta</taxon>
        <taxon>Spermatophyta</taxon>
        <taxon>Magnoliopsida</taxon>
        <taxon>eudicotyledons</taxon>
        <taxon>Gunneridae</taxon>
        <taxon>Pentapetalae</taxon>
        <taxon>rosids</taxon>
        <taxon>fabids</taxon>
        <taxon>Celastrales</taxon>
        <taxon>Celastraceae</taxon>
        <taxon>Tripterygium</taxon>
    </lineage>
</organism>
<dbReference type="InParanoid" id="A0A7J7DGI2"/>
<dbReference type="Proteomes" id="UP000593562">
    <property type="component" value="Unassembled WGS sequence"/>
</dbReference>